<feature type="region of interest" description="Disordered" evidence="1">
    <location>
        <begin position="42"/>
        <end position="65"/>
    </location>
</feature>
<dbReference type="EMBL" id="MT141439">
    <property type="protein sequence ID" value="QJA61357.1"/>
    <property type="molecule type" value="Genomic_DNA"/>
</dbReference>
<accession>A0A6M3KFF4</accession>
<evidence type="ECO:0000313" key="3">
    <source>
        <dbReference type="EMBL" id="QJA80687.1"/>
    </source>
</evidence>
<dbReference type="AlphaFoldDB" id="A0A6M3KFF4"/>
<gene>
    <name evidence="3" type="ORF">MM415A00680_0018</name>
    <name evidence="2" type="ORF">MM415B00960_0005</name>
</gene>
<protein>
    <submittedName>
        <fullName evidence="3">Uncharacterized protein</fullName>
    </submittedName>
</protein>
<feature type="region of interest" description="Disordered" evidence="1">
    <location>
        <begin position="83"/>
        <end position="102"/>
    </location>
</feature>
<evidence type="ECO:0000313" key="2">
    <source>
        <dbReference type="EMBL" id="QJA61357.1"/>
    </source>
</evidence>
<organism evidence="3">
    <name type="scientific">viral metagenome</name>
    <dbReference type="NCBI Taxonomy" id="1070528"/>
    <lineage>
        <taxon>unclassified sequences</taxon>
        <taxon>metagenomes</taxon>
        <taxon>organismal metagenomes</taxon>
    </lineage>
</organism>
<name>A0A6M3KFF4_9ZZZZ</name>
<feature type="compositionally biased region" description="Basic and acidic residues" evidence="1">
    <location>
        <begin position="42"/>
        <end position="55"/>
    </location>
</feature>
<sequence length="119" mass="13184">MTALNTALEGLGKLTSSDPSTAFIDPLLGWGSKWIMKEMKKDKIKEEEEAAEQKRSLASANQEQAERDRLFLQTYKDLAAKSETVEEAPKKRRSTQTLFTGGQGLLGQSPVVRKTLLGE</sequence>
<reference evidence="3" key="1">
    <citation type="submission" date="2020-03" db="EMBL/GenBank/DDBJ databases">
        <title>The deep terrestrial virosphere.</title>
        <authorList>
            <person name="Holmfeldt K."/>
            <person name="Nilsson E."/>
            <person name="Simone D."/>
            <person name="Lopez-Fernandez M."/>
            <person name="Wu X."/>
            <person name="de Brujin I."/>
            <person name="Lundin D."/>
            <person name="Andersson A."/>
            <person name="Bertilsson S."/>
            <person name="Dopson M."/>
        </authorList>
    </citation>
    <scope>NUCLEOTIDE SEQUENCE</scope>
    <source>
        <strain evidence="3">MM415A00680</strain>
        <strain evidence="2">MM415B00960</strain>
    </source>
</reference>
<dbReference type="EMBL" id="MT142431">
    <property type="protein sequence ID" value="QJA80687.1"/>
    <property type="molecule type" value="Genomic_DNA"/>
</dbReference>
<evidence type="ECO:0000256" key="1">
    <source>
        <dbReference type="SAM" id="MobiDB-lite"/>
    </source>
</evidence>
<proteinExistence type="predicted"/>